<reference evidence="11 12" key="1">
    <citation type="submission" date="2011-09" db="EMBL/GenBank/DDBJ databases">
        <title>The permanent draft genome of Caldithrix abyssi DSM 13497.</title>
        <authorList>
            <consortium name="US DOE Joint Genome Institute (JGI-PGF)"/>
            <person name="Lucas S."/>
            <person name="Han J."/>
            <person name="Lapidus A."/>
            <person name="Bruce D."/>
            <person name="Goodwin L."/>
            <person name="Pitluck S."/>
            <person name="Peters L."/>
            <person name="Kyrpides N."/>
            <person name="Mavromatis K."/>
            <person name="Ivanova N."/>
            <person name="Mikhailova N."/>
            <person name="Chertkov O."/>
            <person name="Detter J.C."/>
            <person name="Tapia R."/>
            <person name="Han C."/>
            <person name="Land M."/>
            <person name="Hauser L."/>
            <person name="Markowitz V."/>
            <person name="Cheng J.-F."/>
            <person name="Hugenholtz P."/>
            <person name="Woyke T."/>
            <person name="Wu D."/>
            <person name="Spring S."/>
            <person name="Brambilla E."/>
            <person name="Klenk H.-P."/>
            <person name="Eisen J.A."/>
        </authorList>
    </citation>
    <scope>NUCLEOTIDE SEQUENCE [LARGE SCALE GENOMIC DNA]</scope>
    <source>
        <strain evidence="11 12">DSM 13497</strain>
    </source>
</reference>
<evidence type="ECO:0000256" key="6">
    <source>
        <dbReference type="ARBA" id="ARBA00022692"/>
    </source>
</evidence>
<evidence type="ECO:0000256" key="7">
    <source>
        <dbReference type="ARBA" id="ARBA00022989"/>
    </source>
</evidence>
<organism evidence="11 12">
    <name type="scientific">Caldithrix abyssi DSM 13497</name>
    <dbReference type="NCBI Taxonomy" id="880073"/>
    <lineage>
        <taxon>Bacteria</taxon>
        <taxon>Pseudomonadati</taxon>
        <taxon>Calditrichota</taxon>
        <taxon>Calditrichia</taxon>
        <taxon>Calditrichales</taxon>
        <taxon>Calditrichaceae</taxon>
        <taxon>Caldithrix</taxon>
    </lineage>
</organism>
<dbReference type="PANTHER" id="PTHR12726">
    <property type="entry name" value="CERAMIDE GLUCOSYLTRANSFERASE"/>
    <property type="match status" value="1"/>
</dbReference>
<keyword evidence="8 9" id="KW-0472">Membrane</keyword>
<name>H1XNG7_CALAY</name>
<protein>
    <submittedName>
        <fullName evidence="10">Ceramide glucosyltransferase</fullName>
    </submittedName>
    <submittedName>
        <fullName evidence="11">Glycosyl transferase family 2</fullName>
    </submittedName>
</protein>
<keyword evidence="12" id="KW-1185">Reference proteome</keyword>
<comment type="pathway">
    <text evidence="2">Lipid metabolism; sphingolipid metabolism.</text>
</comment>
<dbReference type="eggNOG" id="COG1215">
    <property type="taxonomic scope" value="Bacteria"/>
</dbReference>
<dbReference type="CDD" id="cd02520">
    <property type="entry name" value="Glucosylceramide_synthase"/>
    <property type="match status" value="1"/>
</dbReference>
<dbReference type="STRING" id="880073.Cabys_1351"/>
<dbReference type="Proteomes" id="UP000004671">
    <property type="component" value="Chromosome"/>
</dbReference>
<reference evidence="10 13" key="2">
    <citation type="submission" date="2016-11" db="EMBL/GenBank/DDBJ databases">
        <title>Genomic analysis of Caldithrix abyssi and proposal of a novel bacterial phylum Caldithrichaeota.</title>
        <authorList>
            <person name="Kublanov I."/>
            <person name="Sigalova O."/>
            <person name="Gavrilov S."/>
            <person name="Lebedinsky A."/>
            <person name="Ivanova N."/>
            <person name="Daum C."/>
            <person name="Reddy T."/>
            <person name="Klenk H.P."/>
            <person name="Goker M."/>
            <person name="Reva O."/>
            <person name="Miroshnichenko M."/>
            <person name="Kyprides N."/>
            <person name="Woyke T."/>
            <person name="Gelfand M."/>
        </authorList>
    </citation>
    <scope>NUCLEOTIDE SEQUENCE [LARGE SCALE GENOMIC DNA]</scope>
    <source>
        <strain evidence="10 13">LF13</strain>
    </source>
</reference>
<dbReference type="Proteomes" id="UP000183868">
    <property type="component" value="Chromosome"/>
</dbReference>
<comment type="pathway">
    <text evidence="3">Sphingolipid metabolism.</text>
</comment>
<feature type="transmembrane region" description="Helical" evidence="9">
    <location>
        <begin position="295"/>
        <end position="318"/>
    </location>
</feature>
<evidence type="ECO:0000256" key="9">
    <source>
        <dbReference type="SAM" id="Phobius"/>
    </source>
</evidence>
<gene>
    <name evidence="10" type="ORF">Cabys_1351</name>
    <name evidence="11" type="ORF">Calab_2528</name>
</gene>
<dbReference type="GO" id="GO:0016020">
    <property type="term" value="C:membrane"/>
    <property type="evidence" value="ECO:0007669"/>
    <property type="project" value="UniProtKB-SubCell"/>
</dbReference>
<evidence type="ECO:0000313" key="12">
    <source>
        <dbReference type="Proteomes" id="UP000004671"/>
    </source>
</evidence>
<dbReference type="PANTHER" id="PTHR12726:SF0">
    <property type="entry name" value="CERAMIDE GLUCOSYLTRANSFERASE"/>
    <property type="match status" value="1"/>
</dbReference>
<evidence type="ECO:0000313" key="13">
    <source>
        <dbReference type="Proteomes" id="UP000183868"/>
    </source>
</evidence>
<dbReference type="Gene3D" id="3.90.550.10">
    <property type="entry name" value="Spore Coat Polysaccharide Biosynthesis Protein SpsA, Chain A"/>
    <property type="match status" value="1"/>
</dbReference>
<keyword evidence="7 9" id="KW-1133">Transmembrane helix</keyword>
<feature type="transmembrane region" description="Helical" evidence="9">
    <location>
        <begin position="6"/>
        <end position="28"/>
    </location>
</feature>
<proteinExistence type="predicted"/>
<dbReference type="GO" id="GO:0008120">
    <property type="term" value="F:ceramide glucosyltransferase activity"/>
    <property type="evidence" value="ECO:0007669"/>
    <property type="project" value="TreeGrafter"/>
</dbReference>
<dbReference type="Pfam" id="PF13506">
    <property type="entry name" value="Glyco_transf_21"/>
    <property type="match status" value="1"/>
</dbReference>
<keyword evidence="5 11" id="KW-0808">Transferase</keyword>
<evidence type="ECO:0000256" key="8">
    <source>
        <dbReference type="ARBA" id="ARBA00023136"/>
    </source>
</evidence>
<evidence type="ECO:0000256" key="1">
    <source>
        <dbReference type="ARBA" id="ARBA00004141"/>
    </source>
</evidence>
<accession>H1XNG7</accession>
<dbReference type="GO" id="GO:0006679">
    <property type="term" value="P:glucosylceramide biosynthetic process"/>
    <property type="evidence" value="ECO:0007669"/>
    <property type="project" value="TreeGrafter"/>
</dbReference>
<evidence type="ECO:0000256" key="5">
    <source>
        <dbReference type="ARBA" id="ARBA00022679"/>
    </source>
</evidence>
<dbReference type="PaxDb" id="880073-Calab_2528"/>
<dbReference type="EMBL" id="CP018099">
    <property type="protein sequence ID" value="APF18100.1"/>
    <property type="molecule type" value="Genomic_DNA"/>
</dbReference>
<dbReference type="SUPFAM" id="SSF53448">
    <property type="entry name" value="Nucleotide-diphospho-sugar transferases"/>
    <property type="match status" value="1"/>
</dbReference>
<dbReference type="InterPro" id="IPR029044">
    <property type="entry name" value="Nucleotide-diphossugar_trans"/>
</dbReference>
<dbReference type="InParanoid" id="H1XNG7"/>
<dbReference type="HOGENOM" id="CLU_030898_2_0_0"/>
<evidence type="ECO:0000256" key="3">
    <source>
        <dbReference type="ARBA" id="ARBA00004991"/>
    </source>
</evidence>
<evidence type="ECO:0000256" key="2">
    <source>
        <dbReference type="ARBA" id="ARBA00004760"/>
    </source>
</evidence>
<evidence type="ECO:0000256" key="4">
    <source>
        <dbReference type="ARBA" id="ARBA00022676"/>
    </source>
</evidence>
<dbReference type="InterPro" id="IPR025993">
    <property type="entry name" value="Ceramide_glucosylTrfase"/>
</dbReference>
<comment type="subcellular location">
    <subcellularLocation>
        <location evidence="1">Membrane</location>
        <topology evidence="1">Multi-pass membrane protein</topology>
    </subcellularLocation>
</comment>
<keyword evidence="6 9" id="KW-0812">Transmembrane</keyword>
<dbReference type="EMBL" id="CM001402">
    <property type="protein sequence ID" value="EHO42138.1"/>
    <property type="molecule type" value="Genomic_DNA"/>
</dbReference>
<evidence type="ECO:0000313" key="10">
    <source>
        <dbReference type="EMBL" id="APF18100.1"/>
    </source>
</evidence>
<feature type="transmembrane region" description="Helical" evidence="9">
    <location>
        <begin position="338"/>
        <end position="357"/>
    </location>
</feature>
<dbReference type="RefSeq" id="WP_006929388.1">
    <property type="nucleotide sequence ID" value="NZ_CM001402.1"/>
</dbReference>
<dbReference type="AlphaFoldDB" id="H1XNG7"/>
<sequence length="384" mass="43678" precursor="true">MLTVIVYFYALILGISLIHLAVSAVVTARRMKQKPDLKILNELKSLPRISILKPLKGIDDNLELNLRSFFELDYPDYELIFGLQNTDDPALPIVNKLMMAYPGVNARIVVENSEIGLNPKINNLHNMEKYIRGRYVLISDSNTQVKPEFLNYMLAAILKPDVGLVTATIRGIGAKKLAAIFENLHINTYVSPNVFVADALSGIPVVIGKSILISTQLLKRMGGFKAFKNFLAEDYLLGLKTKSLGLKVSTIPIMVDNVNIEWSLKRFINRHTRWAKIRRNMHIHHYFIESVSNPIALAVILALLLHNALGAGLLLLVTLVKMAHDIYLSRLMKSDLKWYHFFLTPVKDLLISILWFVPFISNTVNWRDNYFKIGKRSELRPLFN</sequence>
<evidence type="ECO:0000313" key="11">
    <source>
        <dbReference type="EMBL" id="EHO42138.1"/>
    </source>
</evidence>
<dbReference type="KEGG" id="caby:Cabys_1351"/>
<keyword evidence="4" id="KW-0328">Glycosyltransferase</keyword>